<evidence type="ECO:0000313" key="8">
    <source>
        <dbReference type="Proteomes" id="UP000044026"/>
    </source>
</evidence>
<dbReference type="InterPro" id="IPR003697">
    <property type="entry name" value="Maf-like"/>
</dbReference>
<keyword evidence="3 4" id="KW-0546">Nucleotide metabolism</keyword>
<evidence type="ECO:0000313" key="5">
    <source>
        <dbReference type="EMBL" id="ATA91209.1"/>
    </source>
</evidence>
<evidence type="ECO:0000313" key="7">
    <source>
        <dbReference type="EMBL" id="CEN32828.1"/>
    </source>
</evidence>
<dbReference type="Proteomes" id="UP000243753">
    <property type="component" value="Chromosome"/>
</dbReference>
<evidence type="ECO:0000256" key="4">
    <source>
        <dbReference type="HAMAP-Rule" id="MF_00528"/>
    </source>
</evidence>
<accession>A0A0B7H5D8</accession>
<comment type="caution">
    <text evidence="4">Lacks conserved residue(s) required for the propagation of feature annotation.</text>
</comment>
<dbReference type="OMA" id="VIGCDSV"/>
<reference evidence="7 8" key="1">
    <citation type="submission" date="2015-01" db="EMBL/GenBank/DDBJ databases">
        <authorList>
            <person name="Xiang T."/>
            <person name="Song Y."/>
            <person name="Huang L."/>
            <person name="Wang B."/>
            <person name="Wu P."/>
        </authorList>
    </citation>
    <scope>NUCLEOTIDE SEQUENCE [LARGE SCALE GENOMIC DNA]</scope>
    <source>
        <strain evidence="7 8">Cc12</strain>
    </source>
</reference>
<dbReference type="AlphaFoldDB" id="A0A0B7H5D8"/>
<evidence type="ECO:0000313" key="9">
    <source>
        <dbReference type="Proteomes" id="UP000243136"/>
    </source>
</evidence>
<evidence type="ECO:0000256" key="1">
    <source>
        <dbReference type="ARBA" id="ARBA00001968"/>
    </source>
</evidence>
<keyword evidence="4" id="KW-0963">Cytoplasm</keyword>
<dbReference type="Gene3D" id="3.90.950.10">
    <property type="match status" value="1"/>
</dbReference>
<dbReference type="Pfam" id="PF02545">
    <property type="entry name" value="Maf"/>
    <property type="match status" value="1"/>
</dbReference>
<dbReference type="InterPro" id="IPR029001">
    <property type="entry name" value="ITPase-like_fam"/>
</dbReference>
<evidence type="ECO:0000256" key="2">
    <source>
        <dbReference type="ARBA" id="ARBA00022801"/>
    </source>
</evidence>
<proteinExistence type="inferred from homology"/>
<gene>
    <name evidence="5" type="primary">maf</name>
    <name evidence="7" type="ORF">CCAN12_210002</name>
    <name evidence="6" type="ORF">CGC54_02700</name>
    <name evidence="5" type="ORF">CGC56_02930</name>
</gene>
<protein>
    <recommendedName>
        <fullName evidence="4">dTTP/UTP pyrophosphatase</fullName>
        <shortName evidence="4">dTTPase/UTPase</shortName>
        <ecNumber evidence="4">3.6.1.9</ecNumber>
    </recommendedName>
    <alternativeName>
        <fullName evidence="4">Nucleoside triphosphate pyrophosphatase</fullName>
    </alternativeName>
    <alternativeName>
        <fullName evidence="4">Nucleotide pyrophosphatase</fullName>
        <shortName evidence="4">Nucleotide PPase</shortName>
    </alternativeName>
</protein>
<comment type="catalytic activity">
    <reaction evidence="4">
        <text>UTP + H2O = UMP + diphosphate + H(+)</text>
        <dbReference type="Rhea" id="RHEA:29395"/>
        <dbReference type="ChEBI" id="CHEBI:15377"/>
        <dbReference type="ChEBI" id="CHEBI:15378"/>
        <dbReference type="ChEBI" id="CHEBI:33019"/>
        <dbReference type="ChEBI" id="CHEBI:46398"/>
        <dbReference type="ChEBI" id="CHEBI:57865"/>
        <dbReference type="EC" id="3.6.1.9"/>
    </reaction>
</comment>
<dbReference type="GO" id="GO:0047429">
    <property type="term" value="F:nucleoside triphosphate diphosphatase activity"/>
    <property type="evidence" value="ECO:0007669"/>
    <property type="project" value="UniProtKB-EC"/>
</dbReference>
<dbReference type="RefSeq" id="WP_013997572.1">
    <property type="nucleotide sequence ID" value="NZ_BOQJ01000021.1"/>
</dbReference>
<dbReference type="GO" id="GO:0009117">
    <property type="term" value="P:nucleotide metabolic process"/>
    <property type="evidence" value="ECO:0007669"/>
    <property type="project" value="UniProtKB-KW"/>
</dbReference>
<comment type="similarity">
    <text evidence="4">Belongs to the Maf family. YhdE subfamily.</text>
</comment>
<organism evidence="7 8">
    <name type="scientific">Capnocytophaga canimorsus</name>
    <dbReference type="NCBI Taxonomy" id="28188"/>
    <lineage>
        <taxon>Bacteria</taxon>
        <taxon>Pseudomonadati</taxon>
        <taxon>Bacteroidota</taxon>
        <taxon>Flavobacteriia</taxon>
        <taxon>Flavobacteriales</taxon>
        <taxon>Flavobacteriaceae</taxon>
        <taxon>Capnocytophaga</taxon>
    </lineage>
</organism>
<feature type="site" description="Important for substrate specificity" evidence="4">
    <location>
        <position position="160"/>
    </location>
</feature>
<evidence type="ECO:0000313" key="10">
    <source>
        <dbReference type="Proteomes" id="UP000243753"/>
    </source>
</evidence>
<dbReference type="PANTHER" id="PTHR43213">
    <property type="entry name" value="BIFUNCTIONAL DTTP/UTP PYROPHOSPHATASE/METHYLTRANSFERASE PROTEIN-RELATED"/>
    <property type="match status" value="1"/>
</dbReference>
<name>A0A0B7H5D8_9FLAO</name>
<dbReference type="EMBL" id="CP022389">
    <property type="protein sequence ID" value="ATA93323.1"/>
    <property type="molecule type" value="Genomic_DNA"/>
</dbReference>
<dbReference type="NCBIfam" id="TIGR00172">
    <property type="entry name" value="maf"/>
    <property type="match status" value="1"/>
</dbReference>
<reference evidence="5" key="2">
    <citation type="journal article" date="2017" name="Genome Announc.">
        <title>Twelve Complete Reference Genomes of Clinical Isolates in the Capnocytophaga Genus.</title>
        <authorList>
            <person name="Villarma A."/>
            <person name="Gulvik C.A."/>
            <person name="Rowe L.A."/>
            <person name="Sheth M."/>
            <person name="Juieng P."/>
            <person name="Nicholson A.C."/>
            <person name="Loparev V.N."/>
            <person name="McQuiston J.R."/>
        </authorList>
    </citation>
    <scope>NUCLEOTIDE SEQUENCE</scope>
    <source>
        <strain evidence="6">H3936</strain>
        <strain evidence="5">H5594</strain>
    </source>
</reference>
<dbReference type="Proteomes" id="UP000243136">
    <property type="component" value="Chromosome"/>
</dbReference>
<sequence length="195" mass="22049">MLYEKIKNYHIILASASPRRQQFLKDLLIDFDVVIKPVEETYPKHLTREEITEFLVKKKAEPFKNTLTPTDILITSDTIVWCEDKALGKPQSHNEAKAILSLLSDKQHEVITSVGLTTSAQQMVLTDTTKVTLRKLSDAEINFYIEKYMPYDKAGAYGIQDWIGSVGVTSIQGSYNNVMGLPTHLLYNALNTIIT</sequence>
<dbReference type="PIRSF" id="PIRSF006305">
    <property type="entry name" value="Maf"/>
    <property type="match status" value="1"/>
</dbReference>
<dbReference type="Proteomes" id="UP000044026">
    <property type="component" value="Unassembled WGS sequence"/>
</dbReference>
<dbReference type="EC" id="3.6.1.9" evidence="4"/>
<comment type="function">
    <text evidence="4">Nucleoside triphosphate pyrophosphatase that hydrolyzes dTTP and UTP. May have a dual role in cell division arrest and in preventing the incorporation of modified nucleotides into cellular nucleic acids.</text>
</comment>
<feature type="site" description="Important for substrate specificity" evidence="4">
    <location>
        <position position="78"/>
    </location>
</feature>
<evidence type="ECO:0000256" key="3">
    <source>
        <dbReference type="ARBA" id="ARBA00023080"/>
    </source>
</evidence>
<dbReference type="PANTHER" id="PTHR43213:SF5">
    <property type="entry name" value="BIFUNCTIONAL DTTP_UTP PYROPHOSPHATASE_METHYLTRANSFERASE PROTEIN-RELATED"/>
    <property type="match status" value="1"/>
</dbReference>
<comment type="catalytic activity">
    <reaction evidence="4">
        <text>dTTP + H2O = dTMP + diphosphate + H(+)</text>
        <dbReference type="Rhea" id="RHEA:28534"/>
        <dbReference type="ChEBI" id="CHEBI:15377"/>
        <dbReference type="ChEBI" id="CHEBI:15378"/>
        <dbReference type="ChEBI" id="CHEBI:33019"/>
        <dbReference type="ChEBI" id="CHEBI:37568"/>
        <dbReference type="ChEBI" id="CHEBI:63528"/>
        <dbReference type="EC" id="3.6.1.9"/>
    </reaction>
</comment>
<dbReference type="GO" id="GO:0005737">
    <property type="term" value="C:cytoplasm"/>
    <property type="evidence" value="ECO:0007669"/>
    <property type="project" value="UniProtKB-SubCell"/>
</dbReference>
<feature type="active site" description="Proton acceptor" evidence="4">
    <location>
        <position position="77"/>
    </location>
</feature>
<comment type="cofactor">
    <cofactor evidence="1 4">
        <name>a divalent metal cation</name>
        <dbReference type="ChEBI" id="CHEBI:60240"/>
    </cofactor>
</comment>
<comment type="subcellular location">
    <subcellularLocation>
        <location evidence="4">Cytoplasm</location>
    </subcellularLocation>
</comment>
<reference evidence="9 10" key="3">
    <citation type="submission" date="2017-06" db="EMBL/GenBank/DDBJ databases">
        <title>Capnocytophaga spp. assemblies.</title>
        <authorList>
            <person name="Gulvik C.A."/>
        </authorList>
    </citation>
    <scope>NUCLEOTIDE SEQUENCE [LARGE SCALE GENOMIC DNA]</scope>
    <source>
        <strain evidence="10">H3936</strain>
        <strain evidence="9">H5594</strain>
    </source>
</reference>
<dbReference type="SUPFAM" id="SSF52972">
    <property type="entry name" value="ITPase-like"/>
    <property type="match status" value="1"/>
</dbReference>
<keyword evidence="2 4" id="KW-0378">Hydrolase</keyword>
<feature type="site" description="Important for substrate specificity" evidence="4">
    <location>
        <position position="19"/>
    </location>
</feature>
<evidence type="ECO:0000313" key="6">
    <source>
        <dbReference type="EMBL" id="ATA93323.1"/>
    </source>
</evidence>
<dbReference type="GeneID" id="69579924"/>
<dbReference type="CDD" id="cd00555">
    <property type="entry name" value="Maf"/>
    <property type="match status" value="1"/>
</dbReference>
<dbReference type="HAMAP" id="MF_00528">
    <property type="entry name" value="Maf"/>
    <property type="match status" value="1"/>
</dbReference>
<dbReference type="EMBL" id="CDOE01000014">
    <property type="protein sequence ID" value="CEN32828.1"/>
    <property type="molecule type" value="Genomic_DNA"/>
</dbReference>
<dbReference type="EMBL" id="CP022388">
    <property type="protein sequence ID" value="ATA91209.1"/>
    <property type="molecule type" value="Genomic_DNA"/>
</dbReference>